<organism evidence="2 3">
    <name type="scientific">Isoptericola dokdonensis DS-3</name>
    <dbReference type="NCBI Taxonomy" id="1300344"/>
    <lineage>
        <taxon>Bacteria</taxon>
        <taxon>Bacillati</taxon>
        <taxon>Actinomycetota</taxon>
        <taxon>Actinomycetes</taxon>
        <taxon>Micrococcales</taxon>
        <taxon>Promicromonosporaceae</taxon>
        <taxon>Isoptericola</taxon>
    </lineage>
</organism>
<evidence type="ECO:0000313" key="2">
    <source>
        <dbReference type="EMBL" id="ANC31458.1"/>
    </source>
</evidence>
<accession>A0A161I7C1</accession>
<proteinExistence type="predicted"/>
<sequence length="62" mass="6435">MNTTDRSTDMCLTCGHACPARLEPRRTSAVNVLGRVIAVAILLAILTTAVGIGVAGVRWIAG</sequence>
<evidence type="ECO:0000313" key="3">
    <source>
        <dbReference type="Proteomes" id="UP000076794"/>
    </source>
</evidence>
<dbReference type="EMBL" id="CP014209">
    <property type="protein sequence ID" value="ANC31458.1"/>
    <property type="molecule type" value="Genomic_DNA"/>
</dbReference>
<name>A0A161I7C1_9MICO</name>
<reference evidence="2 3" key="1">
    <citation type="submission" date="2016-01" db="EMBL/GenBank/DDBJ databases">
        <title>Complete genome sequence of a soil Actinobacterium, Isoptericola dokdonensis DS-3.</title>
        <authorList>
            <person name="Kwon S.-K."/>
            <person name="Kim J.F."/>
        </authorList>
    </citation>
    <scope>NUCLEOTIDE SEQUENCE [LARGE SCALE GENOMIC DNA]</scope>
    <source>
        <strain evidence="2 3">DS-3</strain>
    </source>
</reference>
<feature type="transmembrane region" description="Helical" evidence="1">
    <location>
        <begin position="36"/>
        <end position="61"/>
    </location>
</feature>
<keyword evidence="1" id="KW-0812">Transmembrane</keyword>
<dbReference type="Proteomes" id="UP000076794">
    <property type="component" value="Chromosome"/>
</dbReference>
<keyword evidence="1" id="KW-0472">Membrane</keyword>
<dbReference type="AlphaFoldDB" id="A0A161I7C1"/>
<dbReference type="PATRIC" id="fig|1300344.3.peg.1918"/>
<dbReference type="RefSeq" id="WP_068202752.1">
    <property type="nucleotide sequence ID" value="NZ_CP014209.1"/>
</dbReference>
<evidence type="ECO:0000256" key="1">
    <source>
        <dbReference type="SAM" id="Phobius"/>
    </source>
</evidence>
<dbReference type="STRING" id="1300344.I598_1910"/>
<keyword evidence="3" id="KW-1185">Reference proteome</keyword>
<keyword evidence="1" id="KW-1133">Transmembrane helix</keyword>
<dbReference type="KEGG" id="ido:I598_1910"/>
<protein>
    <submittedName>
        <fullName evidence="2">Uncharacterized protein</fullName>
    </submittedName>
</protein>
<gene>
    <name evidence="2" type="ORF">I598_1910</name>
</gene>